<accession>A0ABR5ENY7</accession>
<gene>
    <name evidence="1" type="ORF">XP315_17810</name>
</gene>
<name>A0ABR5ENY7_XANPE</name>
<organism evidence="1 2">
    <name type="scientific">Xanthomonas perforans</name>
    <dbReference type="NCBI Taxonomy" id="442694"/>
    <lineage>
        <taxon>Bacteria</taxon>
        <taxon>Pseudomonadati</taxon>
        <taxon>Pseudomonadota</taxon>
        <taxon>Gammaproteobacteria</taxon>
        <taxon>Lysobacterales</taxon>
        <taxon>Lysobacteraceae</taxon>
        <taxon>Xanthomonas</taxon>
    </lineage>
</organism>
<protein>
    <submittedName>
        <fullName evidence="1">Uncharacterized protein</fullName>
    </submittedName>
</protein>
<comment type="caution">
    <text evidence="1">The sequence shown here is derived from an EMBL/GenBank/DDBJ whole genome shotgun (WGS) entry which is preliminary data.</text>
</comment>
<sequence>MKGGNARDGGRAGRNALLAPAGAWLMRCDVLHNGSERRSTRVQDKGPAGAPLLQAVRRWLACLPVAWAFP</sequence>
<evidence type="ECO:0000313" key="2">
    <source>
        <dbReference type="Proteomes" id="UP000035369"/>
    </source>
</evidence>
<dbReference type="EMBL" id="JZUY01000047">
    <property type="protein sequence ID" value="KLC03432.1"/>
    <property type="molecule type" value="Genomic_DNA"/>
</dbReference>
<evidence type="ECO:0000313" key="1">
    <source>
        <dbReference type="EMBL" id="KLC03432.1"/>
    </source>
</evidence>
<dbReference type="Proteomes" id="UP000035369">
    <property type="component" value="Unassembled WGS sequence"/>
</dbReference>
<reference evidence="1 2" key="1">
    <citation type="submission" date="2015-02" db="EMBL/GenBank/DDBJ databases">
        <title>Whole genome sequencing of multiple isolates of three species of pepper and tomato-infecting xanthomonads reveals genetic diversity in field strains and pinpoints effectors responsible for host specificity.</title>
        <authorList>
            <person name="Schwartz A."/>
            <person name="Dahlbeck D."/>
            <person name="Staskawicz B."/>
            <person name="Bart R."/>
            <person name="Potnis N."/>
            <person name="Minsavage G."/>
            <person name="Timilsina S."/>
            <person name="Goss E."/>
            <person name="Jones J."/>
            <person name="Vallad G."/>
            <person name="Barak J."/>
            <person name="Miller S."/>
            <person name="Ritchie D."/>
            <person name="Martins J.Jr."/>
            <person name="Patane J.S."/>
            <person name="Setubal J.C."/>
        </authorList>
    </citation>
    <scope>NUCLEOTIDE SEQUENCE [LARGE SCALE GENOMIC DNA]</scope>
    <source>
        <strain evidence="1 2">Xp3-15</strain>
    </source>
</reference>
<proteinExistence type="predicted"/>
<keyword evidence="2" id="KW-1185">Reference proteome</keyword>